<evidence type="ECO:0000313" key="3">
    <source>
        <dbReference type="EMBL" id="OGK25960.1"/>
    </source>
</evidence>
<evidence type="ECO:0000313" key="4">
    <source>
        <dbReference type="Proteomes" id="UP000178597"/>
    </source>
</evidence>
<feature type="domain" description="M23ase beta-sheet core" evidence="2">
    <location>
        <begin position="101"/>
        <end position="198"/>
    </location>
</feature>
<keyword evidence="1" id="KW-1133">Transmembrane helix</keyword>
<dbReference type="GO" id="GO:0004222">
    <property type="term" value="F:metalloendopeptidase activity"/>
    <property type="evidence" value="ECO:0007669"/>
    <property type="project" value="TreeGrafter"/>
</dbReference>
<dbReference type="Gene3D" id="2.70.70.10">
    <property type="entry name" value="Glucose Permease (Domain IIA)"/>
    <property type="match status" value="1"/>
</dbReference>
<name>A0A1F7H3G5_9BACT</name>
<dbReference type="STRING" id="1802040.A3C28_06525"/>
<reference evidence="3 4" key="1">
    <citation type="journal article" date="2016" name="Nat. Commun.">
        <title>Thousands of microbial genomes shed light on interconnected biogeochemical processes in an aquifer system.</title>
        <authorList>
            <person name="Anantharaman K."/>
            <person name="Brown C.T."/>
            <person name="Hug L.A."/>
            <person name="Sharon I."/>
            <person name="Castelle C.J."/>
            <person name="Probst A.J."/>
            <person name="Thomas B.C."/>
            <person name="Singh A."/>
            <person name="Wilkins M.J."/>
            <person name="Karaoz U."/>
            <person name="Brodie E.L."/>
            <person name="Williams K.H."/>
            <person name="Hubbard S.S."/>
            <person name="Banfield J.F."/>
        </authorList>
    </citation>
    <scope>NUCLEOTIDE SEQUENCE [LARGE SCALE GENOMIC DNA]</scope>
</reference>
<dbReference type="InterPro" id="IPR016047">
    <property type="entry name" value="M23ase_b-sheet_dom"/>
</dbReference>
<gene>
    <name evidence="3" type="ORF">A3C28_06525</name>
</gene>
<dbReference type="EMBL" id="MFZP01000056">
    <property type="protein sequence ID" value="OGK25960.1"/>
    <property type="molecule type" value="Genomic_DNA"/>
</dbReference>
<keyword evidence="1" id="KW-0812">Transmembrane</keyword>
<dbReference type="PANTHER" id="PTHR21666:SF270">
    <property type="entry name" value="MUREIN HYDROLASE ACTIVATOR ENVC"/>
    <property type="match status" value="1"/>
</dbReference>
<dbReference type="CDD" id="cd12797">
    <property type="entry name" value="M23_peptidase"/>
    <property type="match status" value="1"/>
</dbReference>
<comment type="caution">
    <text evidence="3">The sequence shown here is derived from an EMBL/GenBank/DDBJ whole genome shotgun (WGS) entry which is preliminary data.</text>
</comment>
<protein>
    <recommendedName>
        <fullName evidence="2">M23ase beta-sheet core domain-containing protein</fullName>
    </recommendedName>
</protein>
<accession>A0A1F7H3G5</accession>
<feature type="transmembrane region" description="Helical" evidence="1">
    <location>
        <begin position="20"/>
        <end position="39"/>
    </location>
</feature>
<evidence type="ECO:0000259" key="2">
    <source>
        <dbReference type="Pfam" id="PF01551"/>
    </source>
</evidence>
<evidence type="ECO:0000256" key="1">
    <source>
        <dbReference type="SAM" id="Phobius"/>
    </source>
</evidence>
<proteinExistence type="predicted"/>
<dbReference type="SUPFAM" id="SSF51261">
    <property type="entry name" value="Duplicated hybrid motif"/>
    <property type="match status" value="1"/>
</dbReference>
<dbReference type="Proteomes" id="UP000178597">
    <property type="component" value="Unassembled WGS sequence"/>
</dbReference>
<organism evidence="3 4">
    <name type="scientific">Candidatus Roizmanbacteria bacterium RIFCSPHIGHO2_02_FULL_39_9</name>
    <dbReference type="NCBI Taxonomy" id="1802040"/>
    <lineage>
        <taxon>Bacteria</taxon>
        <taxon>Candidatus Roizmaniibacteriota</taxon>
    </lineage>
</organism>
<dbReference type="AlphaFoldDB" id="A0A1F7H3G5"/>
<keyword evidence="1" id="KW-0472">Membrane</keyword>
<sequence length="208" mass="23046">MNHIKIGLALWSFRRELSYVILAFLIILSLPIVAVIILTNTGINIVSDQLATVNTKTQTVQIHDPKDGSVIEEIQPTVSWPVTGVITLEFGEIDLPYQPLHTGIDIANPEGKIGDDIHPFMDGTVIYAGEIFWGFGKHIIIDHGNNVTSIYAHLDKIYVFKEQKVKITDVIGKEGRTGWSTGPHLHFQINVFGIPVNPKTFLGEGNPE</sequence>
<dbReference type="Pfam" id="PF01551">
    <property type="entry name" value="Peptidase_M23"/>
    <property type="match status" value="1"/>
</dbReference>
<dbReference type="PANTHER" id="PTHR21666">
    <property type="entry name" value="PEPTIDASE-RELATED"/>
    <property type="match status" value="1"/>
</dbReference>
<dbReference type="InterPro" id="IPR050570">
    <property type="entry name" value="Cell_wall_metabolism_enzyme"/>
</dbReference>
<dbReference type="InterPro" id="IPR011055">
    <property type="entry name" value="Dup_hybrid_motif"/>
</dbReference>